<feature type="chain" id="PRO_5002469020" evidence="2">
    <location>
        <begin position="21"/>
        <end position="173"/>
    </location>
</feature>
<feature type="compositionally biased region" description="Basic and acidic residues" evidence="1">
    <location>
        <begin position="68"/>
        <end position="100"/>
    </location>
</feature>
<reference evidence="3 4" key="1">
    <citation type="submission" date="2015-03" db="EMBL/GenBank/DDBJ databases">
        <title>RNA-seq based gene annotation and comparative genomics of four Zymoseptoria species reveal species-specific pathogenicity related genes and transposable element activity.</title>
        <authorList>
            <person name="Grandaubert J."/>
            <person name="Bhattacharyya A."/>
            <person name="Stukenbrock E.H."/>
        </authorList>
    </citation>
    <scope>NUCLEOTIDE SEQUENCE [LARGE SCALE GENOMIC DNA]</scope>
    <source>
        <strain evidence="3 4">Zb18110</strain>
    </source>
</reference>
<keyword evidence="4" id="KW-1185">Reference proteome</keyword>
<name>A0A0F4GQ13_9PEZI</name>
<dbReference type="AlphaFoldDB" id="A0A0F4GQ13"/>
<feature type="region of interest" description="Disordered" evidence="1">
    <location>
        <begin position="41"/>
        <end position="173"/>
    </location>
</feature>
<feature type="compositionally biased region" description="Basic and acidic residues" evidence="1">
    <location>
        <begin position="41"/>
        <end position="57"/>
    </location>
</feature>
<feature type="signal peptide" evidence="2">
    <location>
        <begin position="1"/>
        <end position="20"/>
    </location>
</feature>
<accession>A0A0F4GQ13</accession>
<comment type="caution">
    <text evidence="3">The sequence shown here is derived from an EMBL/GenBank/DDBJ whole genome shotgun (WGS) entry which is preliminary data.</text>
</comment>
<evidence type="ECO:0000256" key="1">
    <source>
        <dbReference type="SAM" id="MobiDB-lite"/>
    </source>
</evidence>
<evidence type="ECO:0000313" key="4">
    <source>
        <dbReference type="Proteomes" id="UP000033647"/>
    </source>
</evidence>
<gene>
    <name evidence="3" type="ORF">TI39_contig355g00006</name>
</gene>
<proteinExistence type="predicted"/>
<protein>
    <submittedName>
        <fullName evidence="3">Uncharacterized protein</fullName>
    </submittedName>
</protein>
<dbReference type="EMBL" id="LAFY01000347">
    <property type="protein sequence ID" value="KJX99486.1"/>
    <property type="molecule type" value="Genomic_DNA"/>
</dbReference>
<evidence type="ECO:0000313" key="3">
    <source>
        <dbReference type="EMBL" id="KJX99486.1"/>
    </source>
</evidence>
<organism evidence="3 4">
    <name type="scientific">Zymoseptoria brevis</name>
    <dbReference type="NCBI Taxonomy" id="1047168"/>
    <lineage>
        <taxon>Eukaryota</taxon>
        <taxon>Fungi</taxon>
        <taxon>Dikarya</taxon>
        <taxon>Ascomycota</taxon>
        <taxon>Pezizomycotina</taxon>
        <taxon>Dothideomycetes</taxon>
        <taxon>Dothideomycetidae</taxon>
        <taxon>Mycosphaerellales</taxon>
        <taxon>Mycosphaerellaceae</taxon>
        <taxon>Zymoseptoria</taxon>
    </lineage>
</organism>
<sequence length="173" mass="18551">MKFSASTVFLAAIAIGHGAALPVAADHGAAIEARDWDFEPCPSDHPDCGPEHVHRYQPEQGGGGDPGECAHGDPSCHGDSKVRRYQPEKRRGGDPGDDHGPNGAAIEARDWDFEPCPSDHPNCGPEHVRRYQPKQGGGGDSGDDHGPHGIAARDRREESGMAVRSIDDHMVRR</sequence>
<evidence type="ECO:0000256" key="2">
    <source>
        <dbReference type="SAM" id="SignalP"/>
    </source>
</evidence>
<feature type="compositionally biased region" description="Basic and acidic residues" evidence="1">
    <location>
        <begin position="142"/>
        <end position="173"/>
    </location>
</feature>
<dbReference type="Proteomes" id="UP000033647">
    <property type="component" value="Unassembled WGS sequence"/>
</dbReference>
<keyword evidence="2" id="KW-0732">Signal</keyword>